<sequence>MKSKIWIYGGVAVAGIAAVSYFTSGSTRQADDVPTFSVQKGRLQINVLQGGEIRALQNFELKSEIETPTKILSLIPEGYLVTEEDVKEGKVLVELDNSDLKTRIQDHEIQFQTTVASYIDADEGREIQRSENQSLVRDMKETAIFALMDFEKYLGRDLSMKILADAGLPKDASEFDKFADQLESQANAQLEAGAKVSAVGEAKKDTMNALKKTVGSAESERIDFSPFLEGQKSGDGEAQQKLRQLEDELLLRKSELAVAKQKVEASQRLASRDFISKTQLENDQVNFEKVSLAGKTASTELDLFKKYAFSKMCAQLVSAYRESLTKLQRTVRANRSKMAQAETRFQTAKRRYEMELAKKEDLDRQLKACMMRAVQPGLVAYGDLNASAAARYSESIEEGSNVRFRQTVLTIPNMSQMGVHVNVHESQVKKVRIGQPALIKVDAEPGIVLEGRVAELAVLPDSSSSRYTPNLKVYPASIHILGTHPWMKPGMNAKVEILVDQLADVMFVPVQSIEVENDHHFCYVNESGSLERRSVETGLFNDEFIEVRTGLQLGELVALSLPKKLVPENKPGGPSPGMSEDPVAPAKPKGQGKAKPKDVAAVK</sequence>
<keyword evidence="4" id="KW-0812">Transmembrane</keyword>
<evidence type="ECO:0000256" key="4">
    <source>
        <dbReference type="SAM" id="Phobius"/>
    </source>
</evidence>
<keyword evidence="7" id="KW-1185">Reference proteome</keyword>
<dbReference type="EMBL" id="JACHIF010000006">
    <property type="protein sequence ID" value="MBB5038898.1"/>
    <property type="molecule type" value="Genomic_DNA"/>
</dbReference>
<dbReference type="Gene3D" id="2.40.30.170">
    <property type="match status" value="1"/>
</dbReference>
<feature type="compositionally biased region" description="Low complexity" evidence="3">
    <location>
        <begin position="584"/>
        <end position="593"/>
    </location>
</feature>
<dbReference type="PANTHER" id="PTHR32347">
    <property type="entry name" value="EFFLUX SYSTEM COMPONENT YKNX-RELATED"/>
    <property type="match status" value="1"/>
</dbReference>
<comment type="subcellular location">
    <subcellularLocation>
        <location evidence="1">Cell envelope</location>
    </subcellularLocation>
</comment>
<keyword evidence="4" id="KW-0472">Membrane</keyword>
<comment type="caution">
    <text evidence="6">The sequence shown here is derived from an EMBL/GenBank/DDBJ whole genome shotgun (WGS) entry which is preliminary data.</text>
</comment>
<dbReference type="InterPro" id="IPR050465">
    <property type="entry name" value="UPF0194_transport"/>
</dbReference>
<evidence type="ECO:0000256" key="3">
    <source>
        <dbReference type="SAM" id="MobiDB-lite"/>
    </source>
</evidence>
<evidence type="ECO:0000259" key="5">
    <source>
        <dbReference type="Pfam" id="PF25990"/>
    </source>
</evidence>
<name>A0A7W8DQW2_9BACT</name>
<reference evidence="6 7" key="1">
    <citation type="submission" date="2020-08" db="EMBL/GenBank/DDBJ databases">
        <title>Genomic Encyclopedia of Type Strains, Phase IV (KMG-IV): sequencing the most valuable type-strain genomes for metagenomic binning, comparative biology and taxonomic classification.</title>
        <authorList>
            <person name="Goeker M."/>
        </authorList>
    </citation>
    <scope>NUCLEOTIDE SEQUENCE [LARGE SCALE GENOMIC DNA]</scope>
    <source>
        <strain evidence="6 7">DSM 12251</strain>
    </source>
</reference>
<organism evidence="6 7">
    <name type="scientific">Prosthecobacter dejongeii</name>
    <dbReference type="NCBI Taxonomy" id="48465"/>
    <lineage>
        <taxon>Bacteria</taxon>
        <taxon>Pseudomonadati</taxon>
        <taxon>Verrucomicrobiota</taxon>
        <taxon>Verrucomicrobiia</taxon>
        <taxon>Verrucomicrobiales</taxon>
        <taxon>Verrucomicrobiaceae</taxon>
        <taxon>Prosthecobacter</taxon>
    </lineage>
</organism>
<dbReference type="Proteomes" id="UP000534294">
    <property type="component" value="Unassembled WGS sequence"/>
</dbReference>
<evidence type="ECO:0000313" key="7">
    <source>
        <dbReference type="Proteomes" id="UP000534294"/>
    </source>
</evidence>
<dbReference type="Pfam" id="PF25990">
    <property type="entry name" value="Beta-barrel_YknX"/>
    <property type="match status" value="1"/>
</dbReference>
<dbReference type="RefSeq" id="WP_184210120.1">
    <property type="nucleotide sequence ID" value="NZ_JACHIF010000006.1"/>
</dbReference>
<keyword evidence="4" id="KW-1133">Transmembrane helix</keyword>
<feature type="transmembrane region" description="Helical" evidence="4">
    <location>
        <begin position="5"/>
        <end position="23"/>
    </location>
</feature>
<gene>
    <name evidence="6" type="ORF">HNQ64_003163</name>
</gene>
<protein>
    <submittedName>
        <fullName evidence="6">Multidrug resistance efflux pump</fullName>
    </submittedName>
</protein>
<proteinExistence type="predicted"/>
<evidence type="ECO:0000313" key="6">
    <source>
        <dbReference type="EMBL" id="MBB5038898.1"/>
    </source>
</evidence>
<dbReference type="Gene3D" id="6.20.50.140">
    <property type="match status" value="1"/>
</dbReference>
<dbReference type="PANTHER" id="PTHR32347:SF23">
    <property type="entry name" value="BLL5650 PROTEIN"/>
    <property type="match status" value="1"/>
</dbReference>
<keyword evidence="2" id="KW-0175">Coiled coil</keyword>
<feature type="region of interest" description="Disordered" evidence="3">
    <location>
        <begin position="564"/>
        <end position="603"/>
    </location>
</feature>
<accession>A0A7W8DQW2</accession>
<dbReference type="AlphaFoldDB" id="A0A7W8DQW2"/>
<evidence type="ECO:0000256" key="1">
    <source>
        <dbReference type="ARBA" id="ARBA00004196"/>
    </source>
</evidence>
<evidence type="ECO:0000256" key="2">
    <source>
        <dbReference type="ARBA" id="ARBA00023054"/>
    </source>
</evidence>
<dbReference type="GO" id="GO:0030313">
    <property type="term" value="C:cell envelope"/>
    <property type="evidence" value="ECO:0007669"/>
    <property type="project" value="UniProtKB-SubCell"/>
</dbReference>
<dbReference type="InterPro" id="IPR058636">
    <property type="entry name" value="Beta-barrel_YknX"/>
</dbReference>
<feature type="domain" description="YknX-like beta-barrel" evidence="5">
    <location>
        <begin position="419"/>
        <end position="497"/>
    </location>
</feature>